<dbReference type="PANTHER" id="PTHR31286:SF180">
    <property type="entry name" value="OS10G0362600 PROTEIN"/>
    <property type="match status" value="1"/>
</dbReference>
<keyword evidence="1" id="KW-0413">Isomerase</keyword>
<evidence type="ECO:0000313" key="1">
    <source>
        <dbReference type="EMBL" id="KAF5189200.1"/>
    </source>
</evidence>
<dbReference type="EMBL" id="JABWDY010025808">
    <property type="protein sequence ID" value="KAF5189200.1"/>
    <property type="molecule type" value="Genomic_DNA"/>
</dbReference>
<sequence>MDLRKEDERNTIQQLVETTSKDEEIPVQMEGKVIAWAKLIQKDQGQNTEIDLIQYNPEYVDGIAKCPLDILAKGEVEWNDYLVGFFIGRRLPYPMVKEALSKQWKLKGSYEVGTDEDYFYFKKQIKFIPLWVIFPGIPKELWTKEGLSYVGSLIEKPICSDEATTKKTRLSFVKIYVEVESINDLLTSKSDDMEDVLPVVLNFEYPWKPQQCMKCIEFGHTIKKCWLEKEFGMPKKQI</sequence>
<keyword evidence="2" id="KW-1185">Reference proteome</keyword>
<dbReference type="Proteomes" id="UP000554482">
    <property type="component" value="Unassembled WGS sequence"/>
</dbReference>
<gene>
    <name evidence="1" type="ORF">FRX31_021214</name>
</gene>
<comment type="caution">
    <text evidence="1">The sequence shown here is derived from an EMBL/GenBank/DDBJ whole genome shotgun (WGS) entry which is preliminary data.</text>
</comment>
<dbReference type="GO" id="GO:0016853">
    <property type="term" value="F:isomerase activity"/>
    <property type="evidence" value="ECO:0007669"/>
    <property type="project" value="UniProtKB-KW"/>
</dbReference>
<dbReference type="InterPro" id="IPR040256">
    <property type="entry name" value="At4g02000-like"/>
</dbReference>
<reference evidence="1 2" key="1">
    <citation type="submission" date="2020-06" db="EMBL/GenBank/DDBJ databases">
        <title>Transcriptomic and genomic resources for Thalictrum thalictroides and T. hernandezii: Facilitating candidate gene discovery in an emerging model plant lineage.</title>
        <authorList>
            <person name="Arias T."/>
            <person name="Riano-Pachon D.M."/>
            <person name="Di Stilio V.S."/>
        </authorList>
    </citation>
    <scope>NUCLEOTIDE SEQUENCE [LARGE SCALE GENOMIC DNA]</scope>
    <source>
        <strain evidence="2">cv. WT478/WT964</strain>
        <tissue evidence="1">Leaves</tissue>
    </source>
</reference>
<name>A0A7J6VYE5_THATH</name>
<proteinExistence type="predicted"/>
<accession>A0A7J6VYE5</accession>
<dbReference type="PANTHER" id="PTHR31286">
    <property type="entry name" value="GLYCINE-RICH CELL WALL STRUCTURAL PROTEIN 1.8-LIKE"/>
    <property type="match status" value="1"/>
</dbReference>
<protein>
    <submittedName>
        <fullName evidence="1">Glucose-6-phosphate isomerase</fullName>
    </submittedName>
</protein>
<dbReference type="AlphaFoldDB" id="A0A7J6VYE5"/>
<organism evidence="1 2">
    <name type="scientific">Thalictrum thalictroides</name>
    <name type="common">Rue-anemone</name>
    <name type="synonym">Anemone thalictroides</name>
    <dbReference type="NCBI Taxonomy" id="46969"/>
    <lineage>
        <taxon>Eukaryota</taxon>
        <taxon>Viridiplantae</taxon>
        <taxon>Streptophyta</taxon>
        <taxon>Embryophyta</taxon>
        <taxon>Tracheophyta</taxon>
        <taxon>Spermatophyta</taxon>
        <taxon>Magnoliopsida</taxon>
        <taxon>Ranunculales</taxon>
        <taxon>Ranunculaceae</taxon>
        <taxon>Thalictroideae</taxon>
        <taxon>Thalictrum</taxon>
    </lineage>
</organism>
<evidence type="ECO:0000313" key="2">
    <source>
        <dbReference type="Proteomes" id="UP000554482"/>
    </source>
</evidence>
<dbReference type="OrthoDB" id="1751950at2759"/>